<feature type="compositionally biased region" description="Basic residues" evidence="3">
    <location>
        <begin position="313"/>
        <end position="323"/>
    </location>
</feature>
<organism evidence="4 5">
    <name type="scientific">Tegillarca granosa</name>
    <name type="common">Malaysian cockle</name>
    <name type="synonym">Anadara granosa</name>
    <dbReference type="NCBI Taxonomy" id="220873"/>
    <lineage>
        <taxon>Eukaryota</taxon>
        <taxon>Metazoa</taxon>
        <taxon>Spiralia</taxon>
        <taxon>Lophotrochozoa</taxon>
        <taxon>Mollusca</taxon>
        <taxon>Bivalvia</taxon>
        <taxon>Autobranchia</taxon>
        <taxon>Pteriomorphia</taxon>
        <taxon>Arcoida</taxon>
        <taxon>Arcoidea</taxon>
        <taxon>Arcidae</taxon>
        <taxon>Tegillarca</taxon>
    </lineage>
</organism>
<feature type="region of interest" description="Disordered" evidence="3">
    <location>
        <begin position="428"/>
        <end position="716"/>
    </location>
</feature>
<evidence type="ECO:0000313" key="5">
    <source>
        <dbReference type="Proteomes" id="UP001217089"/>
    </source>
</evidence>
<comment type="caution">
    <text evidence="4">The sequence shown here is derived from an EMBL/GenBank/DDBJ whole genome shotgun (WGS) entry which is preliminary data.</text>
</comment>
<feature type="compositionally biased region" description="Polar residues" evidence="3">
    <location>
        <begin position="597"/>
        <end position="607"/>
    </location>
</feature>
<evidence type="ECO:0000256" key="2">
    <source>
        <dbReference type="ARBA" id="ARBA00023054"/>
    </source>
</evidence>
<feature type="compositionally biased region" description="Low complexity" evidence="3">
    <location>
        <begin position="538"/>
        <end position="550"/>
    </location>
</feature>
<proteinExistence type="inferred from homology"/>
<protein>
    <recommendedName>
        <fullName evidence="6">Protein SPT2 homolog</fullName>
    </recommendedName>
</protein>
<feature type="compositionally biased region" description="Basic and acidic residues" evidence="3">
    <location>
        <begin position="184"/>
        <end position="200"/>
    </location>
</feature>
<reference evidence="4 5" key="1">
    <citation type="submission" date="2022-12" db="EMBL/GenBank/DDBJ databases">
        <title>Chromosome-level genome of Tegillarca granosa.</title>
        <authorList>
            <person name="Kim J."/>
        </authorList>
    </citation>
    <scope>NUCLEOTIDE SEQUENCE [LARGE SCALE GENOMIC DNA]</scope>
    <source>
        <strain evidence="4">Teg-2019</strain>
        <tissue evidence="4">Adductor muscle</tissue>
    </source>
</reference>
<dbReference type="SMART" id="SM00784">
    <property type="entry name" value="SPT2"/>
    <property type="match status" value="1"/>
</dbReference>
<evidence type="ECO:0000256" key="3">
    <source>
        <dbReference type="SAM" id="MobiDB-lite"/>
    </source>
</evidence>
<name>A0ABQ9E5Y6_TEGGR</name>
<dbReference type="EMBL" id="JARBDR010000921">
    <property type="protein sequence ID" value="KAJ8299156.1"/>
    <property type="molecule type" value="Genomic_DNA"/>
</dbReference>
<keyword evidence="5" id="KW-1185">Reference proteome</keyword>
<feature type="compositionally biased region" description="Basic and acidic residues" evidence="3">
    <location>
        <begin position="689"/>
        <end position="699"/>
    </location>
</feature>
<feature type="region of interest" description="Disordered" evidence="3">
    <location>
        <begin position="127"/>
        <end position="235"/>
    </location>
</feature>
<feature type="compositionally biased region" description="Basic and acidic residues" evidence="3">
    <location>
        <begin position="481"/>
        <end position="495"/>
    </location>
</feature>
<feature type="compositionally biased region" description="Basic and acidic residues" evidence="3">
    <location>
        <begin position="157"/>
        <end position="166"/>
    </location>
</feature>
<dbReference type="InterPro" id="IPR013256">
    <property type="entry name" value="Chromatin_SPT2"/>
</dbReference>
<feature type="region of interest" description="Disordered" evidence="3">
    <location>
        <begin position="280"/>
        <end position="413"/>
    </location>
</feature>
<feature type="compositionally biased region" description="Basic and acidic residues" evidence="3">
    <location>
        <begin position="436"/>
        <end position="474"/>
    </location>
</feature>
<feature type="compositionally biased region" description="Basic and acidic residues" evidence="3">
    <location>
        <begin position="74"/>
        <end position="100"/>
    </location>
</feature>
<comment type="similarity">
    <text evidence="1">Belongs to the SPT2 family.</text>
</comment>
<dbReference type="Proteomes" id="UP001217089">
    <property type="component" value="Unassembled WGS sequence"/>
</dbReference>
<dbReference type="Pfam" id="PF08243">
    <property type="entry name" value="SPT2"/>
    <property type="match status" value="1"/>
</dbReference>
<feature type="compositionally biased region" description="Polar residues" evidence="3">
    <location>
        <begin position="563"/>
        <end position="583"/>
    </location>
</feature>
<gene>
    <name evidence="4" type="ORF">KUTeg_023216</name>
</gene>
<feature type="compositionally biased region" description="Low complexity" evidence="3">
    <location>
        <begin position="167"/>
        <end position="183"/>
    </location>
</feature>
<feature type="compositionally biased region" description="Basic and acidic residues" evidence="3">
    <location>
        <begin position="369"/>
        <end position="402"/>
    </location>
</feature>
<feature type="compositionally biased region" description="Basic and acidic residues" evidence="3">
    <location>
        <begin position="614"/>
        <end position="642"/>
    </location>
</feature>
<feature type="compositionally biased region" description="Low complexity" evidence="3">
    <location>
        <begin position="130"/>
        <end position="156"/>
    </location>
</feature>
<feature type="compositionally biased region" description="Basic and acidic residues" evidence="3">
    <location>
        <begin position="350"/>
        <end position="359"/>
    </location>
</feature>
<keyword evidence="2" id="KW-0175">Coiled coil</keyword>
<evidence type="ECO:0000313" key="4">
    <source>
        <dbReference type="EMBL" id="KAJ8299156.1"/>
    </source>
</evidence>
<feature type="compositionally biased region" description="Basic and acidic residues" evidence="3">
    <location>
        <begin position="584"/>
        <end position="595"/>
    </location>
</feature>
<evidence type="ECO:0000256" key="1">
    <source>
        <dbReference type="ARBA" id="ARBA00006461"/>
    </source>
</evidence>
<feature type="compositionally biased region" description="Basic and acidic residues" evidence="3">
    <location>
        <begin position="209"/>
        <end position="223"/>
    </location>
</feature>
<evidence type="ECO:0008006" key="6">
    <source>
        <dbReference type="Google" id="ProtNLM"/>
    </source>
</evidence>
<sequence>MTYLLVHKYSCLLQLNLEKLNEYYQYLSTEEAERRRIEEKVRLKKLREEEEILRQKEEEKKNRFRIPKKVQNIDSDKNSSDNQKIKTEKASLKKTDEKSSSSHLKLHSSENYKKLDKSIDKLSKDHKILSSENHSSSGSKTNSSSSSKTNGLSSSKTKSESSKIKNENSSSSKTKSESSSSSKSKLESSSKSRSDSEKKSKTSSSCGSSKDEKSRRRDPDVKSDVSLNMSLNISDEHVSYTHLKSDSGGNARVVNCTSREEEIKRKLQEKLSRIKGCIKTELIENMSGSGRKKKEKSAEFINDDSESEDDKHQKSKSKNKEKHKNGEHDKKANRNKASMNDITQIKHKKSDQNDRSDKLLHKHSKHKSNKESDRLSLTNNRDKLFDKKSNIEVKTENSEKVKPKIPKKPAPPPMIFSDLLKLAQAKSAEPIAFEPKIAKSKKEDMPERLMTQEEKEREEERKKRLQSKDYKDWYKYGSQKSDNDKVRDKKTDVSKSHINNSLTSKQENKLNGSKLSVGNLDSDARKQLHSKFSKSDSKLISSSSSSSTKSNPKTFHIPDSAKKNTLSKVNNNSSMDMTHVSSDSLKKMKISEKAKQNCFSKTPNESVINKKRPHIPDKHKSGGRDSPDESEIKKRKLENDKHFKNKVNKKPEIDESIYSSTNENVLECGPPKVKEKSVKAESSNPWDRIYGEINKDRPKSVKKRPQDYLNDDSDSEYDEEMDDFICDEDDEEVKMYSDVGDVSRHIREIFGYDKRKFRYESDHEISNMTANFAQCMKEEARRMYPHKCDITIKSNNSYKKF</sequence>
<feature type="region of interest" description="Disordered" evidence="3">
    <location>
        <begin position="55"/>
        <end position="112"/>
    </location>
</feature>
<accession>A0ABQ9E5Y6</accession>
<feature type="compositionally biased region" description="Polar residues" evidence="3">
    <location>
        <begin position="496"/>
        <end position="516"/>
    </location>
</feature>